<dbReference type="NCBIfam" id="NF003814">
    <property type="entry name" value="PRK05406.1-3"/>
    <property type="match status" value="1"/>
</dbReference>
<accession>A0ABU8LER5</accession>
<dbReference type="EMBL" id="JBBDGM010000014">
    <property type="protein sequence ID" value="MEJ1089461.1"/>
    <property type="molecule type" value="Genomic_DNA"/>
</dbReference>
<gene>
    <name evidence="1" type="ORF">WDU99_14185</name>
</gene>
<reference evidence="1 2" key="1">
    <citation type="submission" date="2024-02" db="EMBL/GenBank/DDBJ databases">
        <authorList>
            <person name="Saticioglu I.B."/>
        </authorList>
    </citation>
    <scope>NUCLEOTIDE SEQUENCE [LARGE SCALE GENOMIC DNA]</scope>
    <source>
        <strain evidence="1 2">Mu-80</strain>
    </source>
</reference>
<dbReference type="InterPro" id="IPR005501">
    <property type="entry name" value="LamB/YcsF/PxpA-like"/>
</dbReference>
<dbReference type="InterPro" id="IPR011330">
    <property type="entry name" value="Glyco_hydro/deAcase_b/a-brl"/>
</dbReference>
<dbReference type="EC" id="3.5.2.9" evidence="1"/>
<protein>
    <submittedName>
        <fullName evidence="1">5-oxoprolinase subunit PxpA</fullName>
        <ecNumber evidence="1">3.5.2.9</ecNumber>
    </submittedName>
</protein>
<dbReference type="SUPFAM" id="SSF88713">
    <property type="entry name" value="Glycoside hydrolase/deacetylase"/>
    <property type="match status" value="1"/>
</dbReference>
<keyword evidence="2" id="KW-1185">Reference proteome</keyword>
<name>A0ABU8LER5_9MICO</name>
<dbReference type="PANTHER" id="PTHR30292">
    <property type="entry name" value="UNCHARACTERIZED PROTEIN YBGL-RELATED"/>
    <property type="match status" value="1"/>
</dbReference>
<dbReference type="GO" id="GO:0017168">
    <property type="term" value="F:5-oxoprolinase (ATP-hydrolyzing) activity"/>
    <property type="evidence" value="ECO:0007669"/>
    <property type="project" value="UniProtKB-EC"/>
</dbReference>
<dbReference type="Proteomes" id="UP001371224">
    <property type="component" value="Unassembled WGS sequence"/>
</dbReference>
<dbReference type="Pfam" id="PF03746">
    <property type="entry name" value="LamB_YcsF"/>
    <property type="match status" value="1"/>
</dbReference>
<comment type="caution">
    <text evidence="1">The sequence shown here is derived from an EMBL/GenBank/DDBJ whole genome shotgun (WGS) entry which is preliminary data.</text>
</comment>
<organism evidence="1 2">
    <name type="scientific">Microbacterium bandirmense</name>
    <dbReference type="NCBI Taxonomy" id="3122050"/>
    <lineage>
        <taxon>Bacteria</taxon>
        <taxon>Bacillati</taxon>
        <taxon>Actinomycetota</taxon>
        <taxon>Actinomycetes</taxon>
        <taxon>Micrococcales</taxon>
        <taxon>Microbacteriaceae</taxon>
        <taxon>Microbacterium</taxon>
    </lineage>
</organism>
<dbReference type="RefSeq" id="WP_337333108.1">
    <property type="nucleotide sequence ID" value="NZ_JBBDGM010000014.1"/>
</dbReference>
<sequence length="256" mass="26436">MASIDLNSDLGENSAERVVSDDDAMLAIVSSANVSCGAHAGTPEGIRDTLASAVAAGVVIGAHPSYPDPDNFGRTPMQPSPSEMQAQIEQQLGFLSDLAASVGARVAYVKPHGALYNTIARDERQAAAVVAGIKAVDPRLVMLGLAGGVALDVASRAGLAVASEAFADRAYLSDGALVPRTRDDAVLHDAQAVAERMLRFAETGLIRAIHGTDVRVDAQSICVHGDSPGAVAMASEIRRRLEASGVTIAPFATRVV</sequence>
<evidence type="ECO:0000313" key="1">
    <source>
        <dbReference type="EMBL" id="MEJ1089461.1"/>
    </source>
</evidence>
<dbReference type="Gene3D" id="3.20.20.370">
    <property type="entry name" value="Glycoside hydrolase/deacetylase"/>
    <property type="match status" value="1"/>
</dbReference>
<proteinExistence type="predicted"/>
<dbReference type="PANTHER" id="PTHR30292:SF0">
    <property type="entry name" value="5-OXOPROLINASE SUBUNIT A"/>
    <property type="match status" value="1"/>
</dbReference>
<dbReference type="NCBIfam" id="NF003816">
    <property type="entry name" value="PRK05406.1-5"/>
    <property type="match status" value="1"/>
</dbReference>
<dbReference type="CDD" id="cd10787">
    <property type="entry name" value="LamB_YcsF_like"/>
    <property type="match status" value="1"/>
</dbReference>
<keyword evidence="1" id="KW-0378">Hydrolase</keyword>
<evidence type="ECO:0000313" key="2">
    <source>
        <dbReference type="Proteomes" id="UP001371224"/>
    </source>
</evidence>